<comment type="caution">
    <text evidence="1">The sequence shown here is derived from an EMBL/GenBank/DDBJ whole genome shotgun (WGS) entry which is preliminary data.</text>
</comment>
<evidence type="ECO:0000313" key="2">
    <source>
        <dbReference type="Proteomes" id="UP001321473"/>
    </source>
</evidence>
<sequence>MVPTPSREAFNLPAPPDFLAEVLRDLRGYQPPSDVSGVNDASHEYRLLIVLRALQDIQMALDVLQANQELALDQLGQKIVFLESIVAGIVHREYIDR</sequence>
<name>A0AAQ4FD29_AMBAM</name>
<keyword evidence="2" id="KW-1185">Reference proteome</keyword>
<evidence type="ECO:0000313" key="1">
    <source>
        <dbReference type="EMBL" id="KAK8785127.1"/>
    </source>
</evidence>
<dbReference type="AlphaFoldDB" id="A0AAQ4FD29"/>
<gene>
    <name evidence="1" type="ORF">V5799_008507</name>
</gene>
<accession>A0AAQ4FD29</accession>
<reference evidence="1 2" key="1">
    <citation type="journal article" date="2023" name="Arcadia Sci">
        <title>De novo assembly of a long-read Amblyomma americanum tick genome.</title>
        <authorList>
            <person name="Chou S."/>
            <person name="Poskanzer K.E."/>
            <person name="Rollins M."/>
            <person name="Thuy-Boun P.S."/>
        </authorList>
    </citation>
    <scope>NUCLEOTIDE SEQUENCE [LARGE SCALE GENOMIC DNA]</scope>
    <source>
        <strain evidence="1">F_SG_1</strain>
        <tissue evidence="1">Salivary glands</tissue>
    </source>
</reference>
<organism evidence="1 2">
    <name type="scientific">Amblyomma americanum</name>
    <name type="common">Lone star tick</name>
    <dbReference type="NCBI Taxonomy" id="6943"/>
    <lineage>
        <taxon>Eukaryota</taxon>
        <taxon>Metazoa</taxon>
        <taxon>Ecdysozoa</taxon>
        <taxon>Arthropoda</taxon>
        <taxon>Chelicerata</taxon>
        <taxon>Arachnida</taxon>
        <taxon>Acari</taxon>
        <taxon>Parasitiformes</taxon>
        <taxon>Ixodida</taxon>
        <taxon>Ixodoidea</taxon>
        <taxon>Ixodidae</taxon>
        <taxon>Amblyomminae</taxon>
        <taxon>Amblyomma</taxon>
    </lineage>
</organism>
<dbReference type="Proteomes" id="UP001321473">
    <property type="component" value="Unassembled WGS sequence"/>
</dbReference>
<proteinExistence type="predicted"/>
<dbReference type="EMBL" id="JARKHS020003906">
    <property type="protein sequence ID" value="KAK8785127.1"/>
    <property type="molecule type" value="Genomic_DNA"/>
</dbReference>
<protein>
    <submittedName>
        <fullName evidence="1">Uncharacterized protein</fullName>
    </submittedName>
</protein>